<protein>
    <submittedName>
        <fullName evidence="1">Uncharacterized protein</fullName>
    </submittedName>
</protein>
<dbReference type="Proteomes" id="UP000473571">
    <property type="component" value="Unassembled WGS sequence"/>
</dbReference>
<evidence type="ECO:0000313" key="2">
    <source>
        <dbReference type="Proteomes" id="UP000473571"/>
    </source>
</evidence>
<proteinExistence type="predicted"/>
<name>A0A6L3NN44_9BURK</name>
<sequence length="60" mass="6423">MGTDYRISVSSAFALAIAASTDSRISIRRSIYRVVTIRTSAAAAAILKSTAQNLTCQMEI</sequence>
<dbReference type="AlphaFoldDB" id="A0A6L3NN44"/>
<dbReference type="RefSeq" id="WP_151003039.1">
    <property type="nucleotide sequence ID" value="NZ_CABVPO010000005.1"/>
</dbReference>
<reference evidence="1 2" key="1">
    <citation type="submission" date="2019-09" db="EMBL/GenBank/DDBJ databases">
        <title>Draft genome sequences of 48 bacterial type strains from the CCUG.</title>
        <authorList>
            <person name="Tunovic T."/>
            <person name="Pineiro-Iglesias B."/>
            <person name="Unosson C."/>
            <person name="Inganas E."/>
            <person name="Ohlen M."/>
            <person name="Cardew S."/>
            <person name="Jensie-Markopoulos S."/>
            <person name="Salva-Serra F."/>
            <person name="Jaen-Luchoro D."/>
            <person name="Karlsson R."/>
            <person name="Svensson-Stadler L."/>
            <person name="Chun J."/>
            <person name="Moore E."/>
        </authorList>
    </citation>
    <scope>NUCLEOTIDE SEQUENCE [LARGE SCALE GENOMIC DNA]</scope>
    <source>
        <strain evidence="1 2">CCUG 65687</strain>
    </source>
</reference>
<gene>
    <name evidence="1" type="ORF">F7R13_01415</name>
</gene>
<comment type="caution">
    <text evidence="1">The sequence shown here is derived from an EMBL/GenBank/DDBJ whole genome shotgun (WGS) entry which is preliminary data.</text>
</comment>
<evidence type="ECO:0000313" key="1">
    <source>
        <dbReference type="EMBL" id="KAB0686230.1"/>
    </source>
</evidence>
<accession>A0A6L3NN44</accession>
<dbReference type="EMBL" id="VZOL01000006">
    <property type="protein sequence ID" value="KAB0686230.1"/>
    <property type="molecule type" value="Genomic_DNA"/>
</dbReference>
<organism evidence="1 2">
    <name type="scientific">Burkholderia territorii</name>
    <dbReference type="NCBI Taxonomy" id="1503055"/>
    <lineage>
        <taxon>Bacteria</taxon>
        <taxon>Pseudomonadati</taxon>
        <taxon>Pseudomonadota</taxon>
        <taxon>Betaproteobacteria</taxon>
        <taxon>Burkholderiales</taxon>
        <taxon>Burkholderiaceae</taxon>
        <taxon>Burkholderia</taxon>
        <taxon>Burkholderia cepacia complex</taxon>
    </lineage>
</organism>